<keyword evidence="3" id="KW-1185">Reference proteome</keyword>
<feature type="compositionally biased region" description="Basic and acidic residues" evidence="1">
    <location>
        <begin position="1"/>
        <end position="19"/>
    </location>
</feature>
<dbReference type="Proteomes" id="UP000246702">
    <property type="component" value="Unassembled WGS sequence"/>
</dbReference>
<dbReference type="AlphaFoldDB" id="A0A317WGJ9"/>
<dbReference type="RefSeq" id="XP_025466105.1">
    <property type="nucleotide sequence ID" value="XM_025605598.1"/>
</dbReference>
<proteinExistence type="predicted"/>
<feature type="compositionally biased region" description="Basic and acidic residues" evidence="1">
    <location>
        <begin position="32"/>
        <end position="49"/>
    </location>
</feature>
<reference evidence="2 3" key="1">
    <citation type="submission" date="2016-12" db="EMBL/GenBank/DDBJ databases">
        <title>The genomes of Aspergillus section Nigri reveals drivers in fungal speciation.</title>
        <authorList>
            <consortium name="DOE Joint Genome Institute"/>
            <person name="Vesth T.C."/>
            <person name="Nybo J."/>
            <person name="Theobald S."/>
            <person name="Brandl J."/>
            <person name="Frisvad J.C."/>
            <person name="Nielsen K.F."/>
            <person name="Lyhne E.K."/>
            <person name="Kogle M.E."/>
            <person name="Kuo A."/>
            <person name="Riley R."/>
            <person name="Clum A."/>
            <person name="Nolan M."/>
            <person name="Lipzen A."/>
            <person name="Salamov A."/>
            <person name="Henrissat B."/>
            <person name="Wiebenga A."/>
            <person name="De Vries R.P."/>
            <person name="Grigoriev I.V."/>
            <person name="Mortensen U.H."/>
            <person name="Andersen M.R."/>
            <person name="Baker S.E."/>
        </authorList>
    </citation>
    <scope>NUCLEOTIDE SEQUENCE [LARGE SCALE GENOMIC DNA]</scope>
    <source>
        <strain evidence="2 3">CBS 115572</strain>
    </source>
</reference>
<comment type="caution">
    <text evidence="2">The sequence shown here is derived from an EMBL/GenBank/DDBJ whole genome shotgun (WGS) entry which is preliminary data.</text>
</comment>
<organism evidence="2 3">
    <name type="scientific">Aspergillus sclerotioniger CBS 115572</name>
    <dbReference type="NCBI Taxonomy" id="1450535"/>
    <lineage>
        <taxon>Eukaryota</taxon>
        <taxon>Fungi</taxon>
        <taxon>Dikarya</taxon>
        <taxon>Ascomycota</taxon>
        <taxon>Pezizomycotina</taxon>
        <taxon>Eurotiomycetes</taxon>
        <taxon>Eurotiomycetidae</taxon>
        <taxon>Eurotiales</taxon>
        <taxon>Aspergillaceae</taxon>
        <taxon>Aspergillus</taxon>
        <taxon>Aspergillus subgen. Circumdati</taxon>
    </lineage>
</organism>
<dbReference type="GeneID" id="37107741"/>
<feature type="region of interest" description="Disordered" evidence="1">
    <location>
        <begin position="1"/>
        <end position="78"/>
    </location>
</feature>
<accession>A0A317WGJ9</accession>
<sequence>MMTVEGGRERGRERGRGEKEEEEEEEEEEIEDGRRKEQRQKIEGKERAGDLGWANPELRTSPSRRKERYTTEVGGLPDVQYPRSALPYFIQ</sequence>
<feature type="compositionally biased region" description="Acidic residues" evidence="1">
    <location>
        <begin position="20"/>
        <end position="31"/>
    </location>
</feature>
<dbReference type="EMBL" id="MSFK01000019">
    <property type="protein sequence ID" value="PWY83320.1"/>
    <property type="molecule type" value="Genomic_DNA"/>
</dbReference>
<evidence type="ECO:0000313" key="3">
    <source>
        <dbReference type="Proteomes" id="UP000246702"/>
    </source>
</evidence>
<evidence type="ECO:0000256" key="1">
    <source>
        <dbReference type="SAM" id="MobiDB-lite"/>
    </source>
</evidence>
<protein>
    <submittedName>
        <fullName evidence="2">Uncharacterized protein</fullName>
    </submittedName>
</protein>
<evidence type="ECO:0000313" key="2">
    <source>
        <dbReference type="EMBL" id="PWY83320.1"/>
    </source>
</evidence>
<gene>
    <name evidence="2" type="ORF">BO94DRAFT_125042</name>
</gene>
<name>A0A317WGJ9_9EURO</name>